<comment type="caution">
    <text evidence="1">The sequence shown here is derived from an EMBL/GenBank/DDBJ whole genome shotgun (WGS) entry which is preliminary data.</text>
</comment>
<proteinExistence type="predicted"/>
<dbReference type="RefSeq" id="WP_198101381.1">
    <property type="nucleotide sequence ID" value="NZ_JAEDAL010000007.1"/>
</dbReference>
<keyword evidence="2" id="KW-1185">Reference proteome</keyword>
<dbReference type="Proteomes" id="UP000620139">
    <property type="component" value="Unassembled WGS sequence"/>
</dbReference>
<accession>A0A931NE38</accession>
<dbReference type="InterPro" id="IPR050509">
    <property type="entry name" value="CoA-transferase_III"/>
</dbReference>
<dbReference type="EMBL" id="JAEDAL010000007">
    <property type="protein sequence ID" value="MBH9553757.1"/>
    <property type="molecule type" value="Genomic_DNA"/>
</dbReference>
<dbReference type="AlphaFoldDB" id="A0A931NE38"/>
<dbReference type="InterPro" id="IPR023606">
    <property type="entry name" value="CoA-Trfase_III_dom_1_sf"/>
</dbReference>
<name>A0A931NE38_9BURK</name>
<keyword evidence="1" id="KW-0808">Transferase</keyword>
<dbReference type="InterPro" id="IPR003673">
    <property type="entry name" value="CoA-Trfase_fam_III"/>
</dbReference>
<dbReference type="Gene3D" id="3.40.50.10540">
    <property type="entry name" value="Crotonobetainyl-coa:carnitine coa-transferase, domain 1"/>
    <property type="match status" value="1"/>
</dbReference>
<dbReference type="GO" id="GO:0016740">
    <property type="term" value="F:transferase activity"/>
    <property type="evidence" value="ECO:0007669"/>
    <property type="project" value="UniProtKB-KW"/>
</dbReference>
<dbReference type="Pfam" id="PF02515">
    <property type="entry name" value="CoA_transf_3"/>
    <property type="match status" value="1"/>
</dbReference>
<dbReference type="Gene3D" id="3.30.1540.10">
    <property type="entry name" value="formyl-coa transferase, domain 3"/>
    <property type="match status" value="1"/>
</dbReference>
<sequence length="293" mass="31173">MSTSFRPLRGLRILSLGLNVPAPIALQRAKALGAKVLKVEPPGGEALAQAAPRAYADLNAGIRIVHKDLKTESGLAWLQAELARCDVLLTSFRRSAMDRLGLSWRTLQRAHPQLWHVAVVSGQGQRADEAGHDLTYQAEVGLLAPGSPMPRSLLADMAGAEQATQALLMAALGRLQGARPRYLEIGLAEAAAELARPVTWGVTAPGAVLGGGHAFYRFLRCQDGWVALAALEPHFAARVAQVAGLAAGWNPMGVETHRAVARWVRRQTGAALRELARTQDLPLVVCPDAPNGG</sequence>
<dbReference type="PANTHER" id="PTHR48228:SF5">
    <property type="entry name" value="ALPHA-METHYLACYL-COA RACEMASE"/>
    <property type="match status" value="1"/>
</dbReference>
<dbReference type="PANTHER" id="PTHR48228">
    <property type="entry name" value="SUCCINYL-COA--D-CITRAMALATE COA-TRANSFERASE"/>
    <property type="match status" value="1"/>
</dbReference>
<evidence type="ECO:0000313" key="2">
    <source>
        <dbReference type="Proteomes" id="UP000620139"/>
    </source>
</evidence>
<dbReference type="InterPro" id="IPR044855">
    <property type="entry name" value="CoA-Trfase_III_dom3_sf"/>
</dbReference>
<dbReference type="SUPFAM" id="SSF89796">
    <property type="entry name" value="CoA-transferase family III (CaiB/BaiF)"/>
    <property type="match status" value="1"/>
</dbReference>
<protein>
    <submittedName>
        <fullName evidence="1">CoA transferase</fullName>
    </submittedName>
</protein>
<reference evidence="1" key="1">
    <citation type="submission" date="2020-12" db="EMBL/GenBank/DDBJ databases">
        <title>The genome sequence of Inhella sp. 4Y17.</title>
        <authorList>
            <person name="Liu Y."/>
        </authorList>
    </citation>
    <scope>NUCLEOTIDE SEQUENCE</scope>
    <source>
        <strain evidence="1">4Y10</strain>
    </source>
</reference>
<organism evidence="1 2">
    <name type="scientific">Inhella gelatinilytica</name>
    <dbReference type="NCBI Taxonomy" id="2795030"/>
    <lineage>
        <taxon>Bacteria</taxon>
        <taxon>Pseudomonadati</taxon>
        <taxon>Pseudomonadota</taxon>
        <taxon>Betaproteobacteria</taxon>
        <taxon>Burkholderiales</taxon>
        <taxon>Sphaerotilaceae</taxon>
        <taxon>Inhella</taxon>
    </lineage>
</organism>
<evidence type="ECO:0000313" key="1">
    <source>
        <dbReference type="EMBL" id="MBH9553757.1"/>
    </source>
</evidence>
<gene>
    <name evidence="1" type="ORF">I7X43_12975</name>
</gene>